<dbReference type="InterPro" id="IPR046341">
    <property type="entry name" value="SET_dom_sf"/>
</dbReference>
<dbReference type="EMBL" id="JAEHOE010000346">
    <property type="protein sequence ID" value="KAG2481910.1"/>
    <property type="molecule type" value="Genomic_DNA"/>
</dbReference>
<evidence type="ECO:0000313" key="3">
    <source>
        <dbReference type="Proteomes" id="UP000612055"/>
    </source>
</evidence>
<dbReference type="PANTHER" id="PTHR13271:SF154">
    <property type="entry name" value="GRIP DOMAIN-CONTAINING PROTEIN"/>
    <property type="match status" value="1"/>
</dbReference>
<dbReference type="SUPFAM" id="SSF82199">
    <property type="entry name" value="SET domain"/>
    <property type="match status" value="1"/>
</dbReference>
<feature type="region of interest" description="Disordered" evidence="1">
    <location>
        <begin position="45"/>
        <end position="67"/>
    </location>
</feature>
<evidence type="ECO:0000256" key="1">
    <source>
        <dbReference type="SAM" id="MobiDB-lite"/>
    </source>
</evidence>
<reference evidence="2" key="1">
    <citation type="journal article" date="2020" name="bioRxiv">
        <title>Comparative genomics of Chlamydomonas.</title>
        <authorList>
            <person name="Craig R.J."/>
            <person name="Hasan A.R."/>
            <person name="Ness R.W."/>
            <person name="Keightley P.D."/>
        </authorList>
    </citation>
    <scope>NUCLEOTIDE SEQUENCE</scope>
    <source>
        <strain evidence="2">CCAP 11/70</strain>
    </source>
</reference>
<gene>
    <name evidence="2" type="ORF">HYH03_019130</name>
</gene>
<keyword evidence="3" id="KW-1185">Reference proteome</keyword>
<accession>A0A835XIT8</accession>
<proteinExistence type="predicted"/>
<feature type="compositionally biased region" description="Gly residues" evidence="1">
    <location>
        <begin position="46"/>
        <end position="67"/>
    </location>
</feature>
<comment type="caution">
    <text evidence="2">The sequence shown here is derived from an EMBL/GenBank/DDBJ whole genome shotgun (WGS) entry which is preliminary data.</text>
</comment>
<dbReference type="CDD" id="cd10527">
    <property type="entry name" value="SET_LSMT"/>
    <property type="match status" value="1"/>
</dbReference>
<dbReference type="OrthoDB" id="550730at2759"/>
<dbReference type="PANTHER" id="PTHR13271">
    <property type="entry name" value="UNCHARACTERIZED PUTATIVE METHYLTRANSFERASE"/>
    <property type="match status" value="1"/>
</dbReference>
<dbReference type="InterPro" id="IPR050600">
    <property type="entry name" value="SETD3_SETD6_MTase"/>
</dbReference>
<sequence length="520" mass="53481">MQEEGGGYGQDPEGWYPGFLARWQTPRASPRPCAWRCVDGVAAEADGGGGGRGGSGSGLQRGSGAQGAGALPRGLPWWRAYASSLPPPRDVTCLALFGEEEAALLQVPSYTAQWASTRAALTRLAAALREDDVLGSAAAGQPPPSVAELAWAYSMATSPLLPRARWGKMMMVPWADLGNHFPLWASTAVPHWESAAEAVATAAMGQAGSSGGPMAWHEDCFQFRARRDLPAGTEVGICYSEGPNDEQLASYGFVRQANPYDRILLEPFSSSSEEADAVAAAPSTSGSGHSLCWPAVVAAAGFWAPRDADGAAAALAVAALDGGAAYAANPLTASADAIEQAQLRPHGLGGGGFGADGRLSLIRRRAALLSLPHSFADAAALAAEGLGQNAAPVAELRRRRGGSRGAMEAEMREVERLQALVSERLAELGSSLEHDEALWTALTGEDPAAAAAAAAATQLQEAAASAAAAMGPLGPLFASLAASSPPPPMFAKPAAAARREPVVLDPAVRRCTTARAGVRH</sequence>
<protein>
    <recommendedName>
        <fullName evidence="4">SET domain-containing protein</fullName>
    </recommendedName>
</protein>
<evidence type="ECO:0000313" key="2">
    <source>
        <dbReference type="EMBL" id="KAG2481910.1"/>
    </source>
</evidence>
<dbReference type="Proteomes" id="UP000612055">
    <property type="component" value="Unassembled WGS sequence"/>
</dbReference>
<dbReference type="GO" id="GO:0016279">
    <property type="term" value="F:protein-lysine N-methyltransferase activity"/>
    <property type="evidence" value="ECO:0007669"/>
    <property type="project" value="TreeGrafter"/>
</dbReference>
<organism evidence="2 3">
    <name type="scientific">Edaphochlamys debaryana</name>
    <dbReference type="NCBI Taxonomy" id="47281"/>
    <lineage>
        <taxon>Eukaryota</taxon>
        <taxon>Viridiplantae</taxon>
        <taxon>Chlorophyta</taxon>
        <taxon>core chlorophytes</taxon>
        <taxon>Chlorophyceae</taxon>
        <taxon>CS clade</taxon>
        <taxon>Chlamydomonadales</taxon>
        <taxon>Chlamydomonadales incertae sedis</taxon>
        <taxon>Edaphochlamys</taxon>
    </lineage>
</organism>
<dbReference type="AlphaFoldDB" id="A0A835XIT8"/>
<dbReference type="Gene3D" id="3.90.1410.10">
    <property type="entry name" value="set domain protein methyltransferase, domain 1"/>
    <property type="match status" value="1"/>
</dbReference>
<evidence type="ECO:0008006" key="4">
    <source>
        <dbReference type="Google" id="ProtNLM"/>
    </source>
</evidence>
<name>A0A835XIT8_9CHLO</name>